<protein>
    <submittedName>
        <fullName evidence="3">PaaI family thioesterase</fullName>
        <ecNumber evidence="3">3.1.2.-</ecNumber>
    </submittedName>
</protein>
<reference evidence="4" key="1">
    <citation type="journal article" date="2019" name="Int. J. Syst. Evol. Microbiol.">
        <title>The Global Catalogue of Microorganisms (GCM) 10K type strain sequencing project: providing services to taxonomists for standard genome sequencing and annotation.</title>
        <authorList>
            <consortium name="The Broad Institute Genomics Platform"/>
            <consortium name="The Broad Institute Genome Sequencing Center for Infectious Disease"/>
            <person name="Wu L."/>
            <person name="Ma J."/>
        </authorList>
    </citation>
    <scope>NUCLEOTIDE SEQUENCE [LARGE SCALE GENOMIC DNA]</scope>
    <source>
        <strain evidence="4">KCTC 52039</strain>
    </source>
</reference>
<evidence type="ECO:0000256" key="1">
    <source>
        <dbReference type="ARBA" id="ARBA00022801"/>
    </source>
</evidence>
<keyword evidence="1 3" id="KW-0378">Hydrolase</keyword>
<dbReference type="SUPFAM" id="SSF54637">
    <property type="entry name" value="Thioesterase/thiol ester dehydrase-isomerase"/>
    <property type="match status" value="1"/>
</dbReference>
<dbReference type="PANTHER" id="PTHR43240">
    <property type="entry name" value="1,4-DIHYDROXY-2-NAPHTHOYL-COA THIOESTERASE 1"/>
    <property type="match status" value="1"/>
</dbReference>
<dbReference type="InterPro" id="IPR029069">
    <property type="entry name" value="HotDog_dom_sf"/>
</dbReference>
<dbReference type="Pfam" id="PF03061">
    <property type="entry name" value="4HBT"/>
    <property type="match status" value="1"/>
</dbReference>
<keyword evidence="4" id="KW-1185">Reference proteome</keyword>
<gene>
    <name evidence="3" type="ORF">ACFOGH_12930</name>
</gene>
<feature type="domain" description="Thioesterase" evidence="2">
    <location>
        <begin position="44"/>
        <end position="120"/>
    </location>
</feature>
<sequence length="136" mass="14677">MPTDPALLDDQPPFCHHLGLRILSAQADRVEGEMIASAQLINRNGTLHGGAIMAMADHLGGMGAQMNIGPTESTTTVESKTNFFRAIPAGDLVHGLSVRLHGGRQTMVWQTTLTRSDGKMAAMVTQTQIVLRDPRF</sequence>
<accession>A0ABV7IZW3</accession>
<comment type="caution">
    <text evidence="3">The sequence shown here is derived from an EMBL/GenBank/DDBJ whole genome shotgun (WGS) entry which is preliminary data.</text>
</comment>
<evidence type="ECO:0000313" key="4">
    <source>
        <dbReference type="Proteomes" id="UP001595547"/>
    </source>
</evidence>
<evidence type="ECO:0000313" key="3">
    <source>
        <dbReference type="EMBL" id="MFC3181900.1"/>
    </source>
</evidence>
<dbReference type="EMBL" id="JBHRTO010000001">
    <property type="protein sequence ID" value="MFC3181900.1"/>
    <property type="molecule type" value="Genomic_DNA"/>
</dbReference>
<dbReference type="NCBIfam" id="TIGR00369">
    <property type="entry name" value="unchar_dom_1"/>
    <property type="match status" value="1"/>
</dbReference>
<dbReference type="CDD" id="cd03443">
    <property type="entry name" value="PaaI_thioesterase"/>
    <property type="match status" value="1"/>
</dbReference>
<organism evidence="3 4">
    <name type="scientific">Cypionkella sinensis</name>
    <dbReference type="NCBI Taxonomy" id="1756043"/>
    <lineage>
        <taxon>Bacteria</taxon>
        <taxon>Pseudomonadati</taxon>
        <taxon>Pseudomonadota</taxon>
        <taxon>Alphaproteobacteria</taxon>
        <taxon>Rhodobacterales</taxon>
        <taxon>Paracoccaceae</taxon>
        <taxon>Cypionkella</taxon>
    </lineage>
</organism>
<proteinExistence type="predicted"/>
<dbReference type="GO" id="GO:0016787">
    <property type="term" value="F:hydrolase activity"/>
    <property type="evidence" value="ECO:0007669"/>
    <property type="project" value="UniProtKB-KW"/>
</dbReference>
<dbReference type="InterPro" id="IPR006683">
    <property type="entry name" value="Thioestr_dom"/>
</dbReference>
<name>A0ABV7IZW3_9RHOB</name>
<dbReference type="EC" id="3.1.2.-" evidence="3"/>
<dbReference type="RefSeq" id="WP_380073482.1">
    <property type="nucleotide sequence ID" value="NZ_JBHRTO010000001.1"/>
</dbReference>
<dbReference type="InterPro" id="IPR003736">
    <property type="entry name" value="PAAI_dom"/>
</dbReference>
<dbReference type="PANTHER" id="PTHR43240:SF8">
    <property type="entry name" value="PHENYLACETIC ACID DEGRADATION-RELATED PROTEIN"/>
    <property type="match status" value="1"/>
</dbReference>
<dbReference type="Gene3D" id="3.10.129.10">
    <property type="entry name" value="Hotdog Thioesterase"/>
    <property type="match status" value="1"/>
</dbReference>
<evidence type="ECO:0000259" key="2">
    <source>
        <dbReference type="Pfam" id="PF03061"/>
    </source>
</evidence>
<dbReference type="Proteomes" id="UP001595547">
    <property type="component" value="Unassembled WGS sequence"/>
</dbReference>